<evidence type="ECO:0000256" key="1">
    <source>
        <dbReference type="SAM" id="MobiDB-lite"/>
    </source>
</evidence>
<sequence length="91" mass="10491">MSKICPICKKGSKMSGKRKKAMSKYNPTGKTRKFPNLQWVRIPVFKNRNEKGAPDGTPRGFLKKNSLINGKRIKICTKCLKARKFLNFKFK</sequence>
<organism evidence="2 3">
    <name type="scientific">Candidatus Tagabacteria bacterium RIFCSPLOWO2_01_FULL_39_11</name>
    <dbReference type="NCBI Taxonomy" id="1802295"/>
    <lineage>
        <taxon>Bacteria</taxon>
        <taxon>Candidatus Tagaibacteriota</taxon>
    </lineage>
</organism>
<name>A0A1G2LRF2_9BACT</name>
<reference evidence="2 3" key="1">
    <citation type="journal article" date="2016" name="Nat. Commun.">
        <title>Thousands of microbial genomes shed light on interconnected biogeochemical processes in an aquifer system.</title>
        <authorList>
            <person name="Anantharaman K."/>
            <person name="Brown C.T."/>
            <person name="Hug L.A."/>
            <person name="Sharon I."/>
            <person name="Castelle C.J."/>
            <person name="Probst A.J."/>
            <person name="Thomas B.C."/>
            <person name="Singh A."/>
            <person name="Wilkins M.J."/>
            <person name="Karaoz U."/>
            <person name="Brodie E.L."/>
            <person name="Williams K.H."/>
            <person name="Hubbard S.S."/>
            <person name="Banfield J.F."/>
        </authorList>
    </citation>
    <scope>NUCLEOTIDE SEQUENCE [LARGE SCALE GENOMIC DNA]</scope>
</reference>
<accession>A0A1G2LRF2</accession>
<evidence type="ECO:0000313" key="3">
    <source>
        <dbReference type="Proteomes" id="UP000178302"/>
    </source>
</evidence>
<dbReference type="AlphaFoldDB" id="A0A1G2LRF2"/>
<dbReference type="EMBL" id="MHQZ01000017">
    <property type="protein sequence ID" value="OHA14074.1"/>
    <property type="molecule type" value="Genomic_DNA"/>
</dbReference>
<evidence type="ECO:0000313" key="2">
    <source>
        <dbReference type="EMBL" id="OHA14074.1"/>
    </source>
</evidence>
<comment type="caution">
    <text evidence="2">The sequence shown here is derived from an EMBL/GenBank/DDBJ whole genome shotgun (WGS) entry which is preliminary data.</text>
</comment>
<feature type="region of interest" description="Disordered" evidence="1">
    <location>
        <begin position="10"/>
        <end position="30"/>
    </location>
</feature>
<evidence type="ECO:0008006" key="4">
    <source>
        <dbReference type="Google" id="ProtNLM"/>
    </source>
</evidence>
<proteinExistence type="predicted"/>
<dbReference type="Proteomes" id="UP000178302">
    <property type="component" value="Unassembled WGS sequence"/>
</dbReference>
<gene>
    <name evidence="2" type="ORF">A2909_02635</name>
</gene>
<protein>
    <recommendedName>
        <fullName evidence="4">50S ribosomal protein L28</fullName>
    </recommendedName>
</protein>
<feature type="compositionally biased region" description="Basic residues" evidence="1">
    <location>
        <begin position="10"/>
        <end position="22"/>
    </location>
</feature>